<dbReference type="PANTHER" id="PTHR45339:SF3">
    <property type="entry name" value="HISTIDINE KINASE"/>
    <property type="match status" value="1"/>
</dbReference>
<dbReference type="FunFam" id="3.30.565.10:FF:000010">
    <property type="entry name" value="Sensor histidine kinase RcsC"/>
    <property type="match status" value="1"/>
</dbReference>
<dbReference type="InterPro" id="IPR003661">
    <property type="entry name" value="HisK_dim/P_dom"/>
</dbReference>
<dbReference type="InterPro" id="IPR005467">
    <property type="entry name" value="His_kinase_dom"/>
</dbReference>
<dbReference type="EMBL" id="JAVDTL010000004">
    <property type="protein sequence ID" value="MDR6767403.1"/>
    <property type="molecule type" value="Genomic_DNA"/>
</dbReference>
<keyword evidence="25" id="KW-1185">Reference proteome</keyword>
<dbReference type="GO" id="GO:0005524">
    <property type="term" value="F:ATP binding"/>
    <property type="evidence" value="ECO:0007669"/>
    <property type="project" value="UniProtKB-KW"/>
</dbReference>
<dbReference type="Gene3D" id="3.30.565.10">
    <property type="entry name" value="Histidine kinase-like ATPase, C-terminal domain"/>
    <property type="match status" value="1"/>
</dbReference>
<dbReference type="SUPFAM" id="SSF47384">
    <property type="entry name" value="Homodimeric domain of signal transducing histidine kinase"/>
    <property type="match status" value="1"/>
</dbReference>
<keyword evidence="10" id="KW-0843">Virulence</keyword>
<evidence type="ECO:0000256" key="9">
    <source>
        <dbReference type="ARBA" id="ARBA00023012"/>
    </source>
</evidence>
<dbReference type="InterPro" id="IPR004358">
    <property type="entry name" value="Sig_transdc_His_kin-like_C"/>
</dbReference>
<evidence type="ECO:0000256" key="12">
    <source>
        <dbReference type="ARBA" id="ARBA00064003"/>
    </source>
</evidence>
<dbReference type="EMBL" id="JAVDTS010000005">
    <property type="protein sequence ID" value="MDR6838625.1"/>
    <property type="molecule type" value="Genomic_DNA"/>
</dbReference>
<dbReference type="NCBIfam" id="TIGR00229">
    <property type="entry name" value="sensory_box"/>
    <property type="match status" value="1"/>
</dbReference>
<proteinExistence type="predicted"/>
<evidence type="ECO:0000256" key="16">
    <source>
        <dbReference type="PROSITE-ProRule" id="PRU00169"/>
    </source>
</evidence>
<comment type="caution">
    <text evidence="23">The sequence shown here is derived from an EMBL/GenBank/DDBJ whole genome shotgun (WGS) entry which is preliminary data.</text>
</comment>
<dbReference type="CDD" id="cd00156">
    <property type="entry name" value="REC"/>
    <property type="match status" value="1"/>
</dbReference>
<feature type="coiled-coil region" evidence="17">
    <location>
        <begin position="401"/>
        <end position="460"/>
    </location>
</feature>
<evidence type="ECO:0000256" key="2">
    <source>
        <dbReference type="ARBA" id="ARBA00012438"/>
    </source>
</evidence>
<dbReference type="PRINTS" id="PR00344">
    <property type="entry name" value="BCTRLSENSOR"/>
</dbReference>
<dbReference type="GO" id="GO:0005886">
    <property type="term" value="C:plasma membrane"/>
    <property type="evidence" value="ECO:0007669"/>
    <property type="project" value="UniProtKB-SubCell"/>
</dbReference>
<dbReference type="InterPro" id="IPR001789">
    <property type="entry name" value="Sig_transdc_resp-reg_receiver"/>
</dbReference>
<dbReference type="Pfam" id="PF00512">
    <property type="entry name" value="HisKA"/>
    <property type="match status" value="1"/>
</dbReference>
<dbReference type="InterPro" id="IPR000014">
    <property type="entry name" value="PAS"/>
</dbReference>
<reference evidence="23 25" key="1">
    <citation type="submission" date="2023-07" db="EMBL/GenBank/DDBJ databases">
        <title>Sorghum-associated microbial communities from plants grown in Nebraska, USA.</title>
        <authorList>
            <person name="Schachtman D."/>
        </authorList>
    </citation>
    <scope>NUCLEOTIDE SEQUENCE</scope>
    <source>
        <strain evidence="24 25">BE105</strain>
        <strain evidence="23">BE69</strain>
    </source>
</reference>
<dbReference type="PROSITE" id="PS50894">
    <property type="entry name" value="HPT"/>
    <property type="match status" value="1"/>
</dbReference>
<comment type="subunit">
    <text evidence="12">At low DSF concentrations, interacts with RpfF.</text>
</comment>
<dbReference type="SMART" id="SM00387">
    <property type="entry name" value="HATPase_c"/>
    <property type="match status" value="1"/>
</dbReference>
<dbReference type="RefSeq" id="WP_209819906.1">
    <property type="nucleotide sequence ID" value="NZ_JAVDTL010000004.1"/>
</dbReference>
<dbReference type="CDD" id="cd16922">
    <property type="entry name" value="HATPase_EvgS-ArcB-TorS-like"/>
    <property type="match status" value="1"/>
</dbReference>
<evidence type="ECO:0000313" key="26">
    <source>
        <dbReference type="Proteomes" id="UP001253458"/>
    </source>
</evidence>
<dbReference type="SUPFAM" id="SSF47226">
    <property type="entry name" value="Histidine-containing phosphotransfer domain, HPT domain"/>
    <property type="match status" value="1"/>
</dbReference>
<evidence type="ECO:0000256" key="10">
    <source>
        <dbReference type="ARBA" id="ARBA00023026"/>
    </source>
</evidence>
<keyword evidence="4" id="KW-0808">Transferase</keyword>
<keyword evidence="6" id="KW-0547">Nucleotide-binding</keyword>
<evidence type="ECO:0000256" key="14">
    <source>
        <dbReference type="ARBA" id="ARBA00070152"/>
    </source>
</evidence>
<dbReference type="InterPro" id="IPR036097">
    <property type="entry name" value="HisK_dim/P_sf"/>
</dbReference>
<dbReference type="InterPro" id="IPR011006">
    <property type="entry name" value="CheY-like_superfamily"/>
</dbReference>
<dbReference type="Pfam" id="PF00072">
    <property type="entry name" value="Response_reg"/>
    <property type="match status" value="2"/>
</dbReference>
<feature type="domain" description="Response regulatory" evidence="20">
    <location>
        <begin position="705"/>
        <end position="825"/>
    </location>
</feature>
<dbReference type="InterPro" id="IPR036641">
    <property type="entry name" value="HPT_dom_sf"/>
</dbReference>
<dbReference type="PROSITE" id="PS50110">
    <property type="entry name" value="RESPONSE_REGULATORY"/>
    <property type="match status" value="2"/>
</dbReference>
<evidence type="ECO:0000256" key="1">
    <source>
        <dbReference type="ARBA" id="ARBA00000085"/>
    </source>
</evidence>
<dbReference type="InterPro" id="IPR013655">
    <property type="entry name" value="PAS_fold_3"/>
</dbReference>
<dbReference type="PROSITE" id="PS50112">
    <property type="entry name" value="PAS"/>
    <property type="match status" value="1"/>
</dbReference>
<evidence type="ECO:0000259" key="19">
    <source>
        <dbReference type="PROSITE" id="PS50109"/>
    </source>
</evidence>
<keyword evidence="8" id="KW-0067">ATP-binding</keyword>
<feature type="transmembrane region" description="Helical" evidence="18">
    <location>
        <begin position="197"/>
        <end position="215"/>
    </location>
</feature>
<dbReference type="Proteomes" id="UP001253458">
    <property type="component" value="Unassembled WGS sequence"/>
</dbReference>
<dbReference type="SUPFAM" id="SSF55874">
    <property type="entry name" value="ATPase domain of HSP90 chaperone/DNA topoisomerase II/histidine kinase"/>
    <property type="match status" value="1"/>
</dbReference>
<evidence type="ECO:0000256" key="3">
    <source>
        <dbReference type="ARBA" id="ARBA00022553"/>
    </source>
</evidence>
<gene>
    <name evidence="23" type="ORF">J2W88_002684</name>
    <name evidence="24" type="ORF">J2W93_003472</name>
</gene>
<feature type="domain" description="Response regulatory" evidence="20">
    <location>
        <begin position="851"/>
        <end position="967"/>
    </location>
</feature>
<dbReference type="FunFam" id="1.10.287.130:FF:000002">
    <property type="entry name" value="Two-component osmosensing histidine kinase"/>
    <property type="match status" value="1"/>
</dbReference>
<evidence type="ECO:0000256" key="8">
    <source>
        <dbReference type="ARBA" id="ARBA00022840"/>
    </source>
</evidence>
<dbReference type="InterPro" id="IPR036890">
    <property type="entry name" value="HATPase_C_sf"/>
</dbReference>
<evidence type="ECO:0000259" key="20">
    <source>
        <dbReference type="PROSITE" id="PS50110"/>
    </source>
</evidence>
<feature type="domain" description="Histidine kinase" evidence="19">
    <location>
        <begin position="467"/>
        <end position="687"/>
    </location>
</feature>
<evidence type="ECO:0000256" key="7">
    <source>
        <dbReference type="ARBA" id="ARBA00022777"/>
    </source>
</evidence>
<keyword evidence="7" id="KW-0418">Kinase</keyword>
<dbReference type="AlphaFoldDB" id="A0AAJ2F4T7"/>
<feature type="domain" description="HPt" evidence="22">
    <location>
        <begin position="1017"/>
        <end position="1118"/>
    </location>
</feature>
<feature type="modified residue" description="4-aspartylphosphate" evidence="16">
    <location>
        <position position="900"/>
    </location>
</feature>
<dbReference type="SMART" id="SM00091">
    <property type="entry name" value="PAS"/>
    <property type="match status" value="1"/>
</dbReference>
<keyword evidence="9" id="KW-0902">Two-component regulatory system</keyword>
<keyword evidence="18" id="KW-0812">Transmembrane</keyword>
<dbReference type="CDD" id="cd00082">
    <property type="entry name" value="HisKA"/>
    <property type="match status" value="1"/>
</dbReference>
<keyword evidence="3 16" id="KW-0597">Phosphoprotein</keyword>
<dbReference type="SUPFAM" id="SSF52172">
    <property type="entry name" value="CheY-like"/>
    <property type="match status" value="2"/>
</dbReference>
<evidence type="ECO:0000256" key="5">
    <source>
        <dbReference type="ARBA" id="ARBA00022729"/>
    </source>
</evidence>
<evidence type="ECO:0000256" key="13">
    <source>
        <dbReference type="ARBA" id="ARBA00068150"/>
    </source>
</evidence>
<evidence type="ECO:0000256" key="6">
    <source>
        <dbReference type="ARBA" id="ARBA00022741"/>
    </source>
</evidence>
<comment type="function">
    <text evidence="11">Member of the two-component regulatory system BvgS/BvgA. Phosphorylates BvgA via a four-step phosphorelay in response to environmental signals.</text>
</comment>
<dbReference type="CDD" id="cd00130">
    <property type="entry name" value="PAS"/>
    <property type="match status" value="1"/>
</dbReference>
<dbReference type="Proteomes" id="UP001249076">
    <property type="component" value="Unassembled WGS sequence"/>
</dbReference>
<dbReference type="Pfam" id="PF01627">
    <property type="entry name" value="Hpt"/>
    <property type="match status" value="1"/>
</dbReference>
<dbReference type="Gene3D" id="1.20.120.160">
    <property type="entry name" value="HPT domain"/>
    <property type="match status" value="1"/>
</dbReference>
<evidence type="ECO:0000256" key="11">
    <source>
        <dbReference type="ARBA" id="ARBA00058004"/>
    </source>
</evidence>
<sequence length="1217" mass="132831">MLLLLKRQRFFLRFFLPVVLAVLVGMGFDYAVQQHTQTVQRKALQSQEEDIQVAAKAEAISRKLLEIKLRLTQTLTVSKYREVDEAKAYQLHGLIVDEMAALEKDLTGLTTAHDFSHVSTHYPAALRAFQEFRQFALMSSDQMAIDQSAAGEHLISATAYYGVFALRMGDIAKTFMDHAIENAASTRNQLQDFDRRMRLYSTLAALVFLALWFVLSRSTSRQLDRLNTILQKLSRGESGLSDYKTFSRIKAMAAREGTLIGDMANAVLAFQKTQDERRLALAELHDREELHANIISQAPIGIVVLDMQTLQFVSFNDATYESLGYTREEFSLMNLYDLQLDPDRSKVDEKLQRIQAQGGLDFETQRRDKAGSVRDFWVSMRPLHLHDRDCMTGIWVDITSRKQSERELARYRDELEQLVAERTLDLEKTSQALAQQTLELQHTNAQLRSAKAMADEANQAKSAFLANMSHEIRTPMNAIIGLTHLIRRDTTNPHQRQQLDKVSGAAMHLLAVINDILDFSKIEAGKMALDPTDFELEKVVSNVFTITGDKAEAKGLEVMAELAGVPPILHGDGMRLGQILTNFMGNAVKFTERGSVSLHAFVTHREANQVRLRFEVRDTGIGLSPEQQGKLFLAFQQADVSTTRTHGGTGLGLAISRRLADLMDGQVGVRSEPGKGSTFWFEAPFGISSQAAAPQHVQALPPSTRVLVVDDMEEARELLADMLTHLGARADAVSSGAQAVQAVAQADELCDPYELVLTDWLMPGLNGTQTWQQICALPLQHRPACILVSGSLSCPADEVDAGPFAAFLPKPVLPTALEDVLVRVWNHAQLPEAAAPALAADAPVRFTPGLQLLLAEDNTLNQEVAGELLRQLGFAVDMAGDGAIAVERARERHYDLILMDIQMPHLDGLQATRQIRALPGHAQTPIVAMTANAFAEDRAAALAAGMNDHLPKPVDPAQLARVLARLLPHAVDATGATPTPSVATSTPTLQNEAQMRAQLQGVAGFQLEQGLRSLGNNFAALVGLLQRMVVEHPHDAQKALQAWQSGDLAETQRILHTLKGLAGTAGLTGLQVAAQQAEARVQATPQGGVDADTQHALQDLDARLQQLVQSLHFVLDAAAETTSAAPATDADLLREGLRALRPLLACDDLDASAAYARLHPAMLQHYPDRAQALAQAIDGFDFVQALALLDAILATADGGGSSDAAPAKTPAPTPSLG</sequence>
<dbReference type="InterPro" id="IPR003594">
    <property type="entry name" value="HATPase_dom"/>
</dbReference>
<keyword evidence="18" id="KW-0472">Membrane</keyword>
<dbReference type="EC" id="2.7.13.3" evidence="2"/>
<dbReference type="SMART" id="SM00388">
    <property type="entry name" value="HisKA"/>
    <property type="match status" value="1"/>
</dbReference>
<evidence type="ECO:0000256" key="4">
    <source>
        <dbReference type="ARBA" id="ARBA00022679"/>
    </source>
</evidence>
<evidence type="ECO:0000259" key="21">
    <source>
        <dbReference type="PROSITE" id="PS50112"/>
    </source>
</evidence>
<dbReference type="Gene3D" id="3.30.450.20">
    <property type="entry name" value="PAS domain"/>
    <property type="match status" value="1"/>
</dbReference>
<dbReference type="Gene3D" id="1.10.287.130">
    <property type="match status" value="1"/>
</dbReference>
<organism evidence="23 26">
    <name type="scientific">Acidovorax delafieldii</name>
    <name type="common">Pseudomonas delafieldii</name>
    <dbReference type="NCBI Taxonomy" id="47920"/>
    <lineage>
        <taxon>Bacteria</taxon>
        <taxon>Pseudomonadati</taxon>
        <taxon>Pseudomonadota</taxon>
        <taxon>Betaproteobacteria</taxon>
        <taxon>Burkholderiales</taxon>
        <taxon>Comamonadaceae</taxon>
        <taxon>Acidovorax</taxon>
    </lineage>
</organism>
<evidence type="ECO:0000256" key="17">
    <source>
        <dbReference type="SAM" id="Coils"/>
    </source>
</evidence>
<evidence type="ECO:0000256" key="18">
    <source>
        <dbReference type="SAM" id="Phobius"/>
    </source>
</evidence>
<feature type="transmembrane region" description="Helical" evidence="18">
    <location>
        <begin position="12"/>
        <end position="32"/>
    </location>
</feature>
<comment type="catalytic activity">
    <reaction evidence="1">
        <text>ATP + protein L-histidine = ADP + protein N-phospho-L-histidine.</text>
        <dbReference type="EC" id="2.7.13.3"/>
    </reaction>
</comment>
<evidence type="ECO:0000313" key="23">
    <source>
        <dbReference type="EMBL" id="MDR6767403.1"/>
    </source>
</evidence>
<name>A0AAJ2F4T7_ACIDE</name>
<dbReference type="Gene3D" id="3.40.50.2300">
    <property type="match status" value="2"/>
</dbReference>
<dbReference type="GO" id="GO:0000155">
    <property type="term" value="F:phosphorelay sensor kinase activity"/>
    <property type="evidence" value="ECO:0007669"/>
    <property type="project" value="InterPro"/>
</dbReference>
<dbReference type="InterPro" id="IPR035965">
    <property type="entry name" value="PAS-like_dom_sf"/>
</dbReference>
<dbReference type="SUPFAM" id="SSF55785">
    <property type="entry name" value="PYP-like sensor domain (PAS domain)"/>
    <property type="match status" value="1"/>
</dbReference>
<keyword evidence="17" id="KW-0175">Coiled coil</keyword>
<feature type="modified residue" description="4-aspartylphosphate" evidence="16">
    <location>
        <position position="759"/>
    </location>
</feature>
<dbReference type="CDD" id="cd17546">
    <property type="entry name" value="REC_hyHK_CKI1_RcsC-like"/>
    <property type="match status" value="1"/>
</dbReference>
<evidence type="ECO:0000313" key="24">
    <source>
        <dbReference type="EMBL" id="MDR6838625.1"/>
    </source>
</evidence>
<evidence type="ECO:0000259" key="22">
    <source>
        <dbReference type="PROSITE" id="PS50894"/>
    </source>
</evidence>
<feature type="domain" description="PAS" evidence="21">
    <location>
        <begin position="287"/>
        <end position="358"/>
    </location>
</feature>
<dbReference type="SMART" id="SM00448">
    <property type="entry name" value="REC"/>
    <property type="match status" value="2"/>
</dbReference>
<evidence type="ECO:0000256" key="15">
    <source>
        <dbReference type="PROSITE-ProRule" id="PRU00110"/>
    </source>
</evidence>
<accession>A0AAJ2F4T7</accession>
<dbReference type="InterPro" id="IPR008207">
    <property type="entry name" value="Sig_transdc_His_kin_Hpt_dom"/>
</dbReference>
<dbReference type="Pfam" id="PF02518">
    <property type="entry name" value="HATPase_c"/>
    <property type="match status" value="1"/>
</dbReference>
<dbReference type="PANTHER" id="PTHR45339">
    <property type="entry name" value="HYBRID SIGNAL TRANSDUCTION HISTIDINE KINASE J"/>
    <property type="match status" value="1"/>
</dbReference>
<evidence type="ECO:0000313" key="25">
    <source>
        <dbReference type="Proteomes" id="UP001249076"/>
    </source>
</evidence>
<feature type="modified residue" description="Phosphohistidine" evidence="15">
    <location>
        <position position="1056"/>
    </location>
</feature>
<protein>
    <recommendedName>
        <fullName evidence="13">Sensory/regulatory protein RpfC</fullName>
        <ecNumber evidence="2">2.7.13.3</ecNumber>
    </recommendedName>
    <alternativeName>
        <fullName evidence="14">Virulence sensor protein BvgS</fullName>
    </alternativeName>
</protein>
<keyword evidence="18" id="KW-1133">Transmembrane helix</keyword>
<dbReference type="PROSITE" id="PS50109">
    <property type="entry name" value="HIS_KIN"/>
    <property type="match status" value="1"/>
</dbReference>
<keyword evidence="5" id="KW-0732">Signal</keyword>
<dbReference type="Pfam" id="PF08447">
    <property type="entry name" value="PAS_3"/>
    <property type="match status" value="1"/>
</dbReference>